<proteinExistence type="predicted"/>
<gene>
    <name evidence="1" type="ORF">SAMEA4029009_CIC11G00000002601</name>
</gene>
<protein>
    <submittedName>
        <fullName evidence="1">CIC11C00000002601</fullName>
    </submittedName>
</protein>
<reference evidence="1 2" key="1">
    <citation type="submission" date="2016-10" db="EMBL/GenBank/DDBJ databases">
        <authorList>
            <person name="de Groot N.N."/>
        </authorList>
    </citation>
    <scope>NUCLEOTIDE SEQUENCE [LARGE SCALE GENOMIC DNA]</scope>
    <source>
        <strain evidence="1 2">PYCC 4715</strain>
    </source>
</reference>
<evidence type="ECO:0000313" key="1">
    <source>
        <dbReference type="EMBL" id="SGZ49462.1"/>
    </source>
</evidence>
<dbReference type="Proteomes" id="UP000182259">
    <property type="component" value="Chromosome I"/>
</dbReference>
<name>A0A1L0DAN7_9ASCO</name>
<sequence length="64" mass="7202">MLASDPEGFVTIYKKTHDVHDLAWTNCGAGNPEPVTVYGRHSMENGLNEFFKRLSELSLLPTEH</sequence>
<accession>A0A1L0DAN7</accession>
<dbReference type="EMBL" id="LT635764">
    <property type="protein sequence ID" value="SGZ49462.1"/>
    <property type="molecule type" value="Genomic_DNA"/>
</dbReference>
<dbReference type="AlphaFoldDB" id="A0A1L0DAN7"/>
<organism evidence="1 2">
    <name type="scientific">Sungouiella intermedia</name>
    <dbReference type="NCBI Taxonomy" id="45354"/>
    <lineage>
        <taxon>Eukaryota</taxon>
        <taxon>Fungi</taxon>
        <taxon>Dikarya</taxon>
        <taxon>Ascomycota</taxon>
        <taxon>Saccharomycotina</taxon>
        <taxon>Pichiomycetes</taxon>
        <taxon>Metschnikowiaceae</taxon>
        <taxon>Sungouiella</taxon>
    </lineage>
</organism>
<evidence type="ECO:0000313" key="2">
    <source>
        <dbReference type="Proteomes" id="UP000182259"/>
    </source>
</evidence>